<dbReference type="EMBL" id="JAOUSE010000031">
    <property type="protein sequence ID" value="MCU9594870.1"/>
    <property type="molecule type" value="Genomic_DNA"/>
</dbReference>
<accession>A0ABT2WGQ7</accession>
<reference evidence="2 3" key="1">
    <citation type="submission" date="2022-10" db="EMBL/GenBank/DDBJ databases">
        <title>Description of Fervidibacillus gen. nov. in the family Fervidibacillaceae fam. nov. with two species, Fervidibacillus albus sp. nov., and Fervidibacillus halotolerans sp. nov., isolated from tidal flat sediments.</title>
        <authorList>
            <person name="Kwon K.K."/>
            <person name="Yang S.-H."/>
        </authorList>
    </citation>
    <scope>NUCLEOTIDE SEQUENCE [LARGE SCALE GENOMIC DNA]</scope>
    <source>
        <strain evidence="2 3">DSM 23332</strain>
    </source>
</reference>
<comment type="caution">
    <text evidence="2">The sequence shown here is derived from an EMBL/GenBank/DDBJ whole genome shotgun (WGS) entry which is preliminary data.</text>
</comment>
<keyword evidence="3" id="KW-1185">Reference proteome</keyword>
<evidence type="ECO:0000313" key="2">
    <source>
        <dbReference type="EMBL" id="MCU9594870.1"/>
    </source>
</evidence>
<protein>
    <submittedName>
        <fullName evidence="2">YjzC family protein</fullName>
    </submittedName>
</protein>
<feature type="region of interest" description="Disordered" evidence="1">
    <location>
        <begin position="37"/>
        <end position="59"/>
    </location>
</feature>
<organism evidence="2 3">
    <name type="scientific">Pallidibacillus thermolactis</name>
    <dbReference type="NCBI Taxonomy" id="251051"/>
    <lineage>
        <taxon>Bacteria</taxon>
        <taxon>Bacillati</taxon>
        <taxon>Bacillota</taxon>
        <taxon>Bacilli</taxon>
        <taxon>Bacillales</taxon>
        <taxon>Bacillaceae</taxon>
        <taxon>Pallidibacillus</taxon>
    </lineage>
</organism>
<sequence length="59" mass="6706">MGEMRQFRPGYKAPNDGIYIEVGEQGDSVMNPKQVRLAKGDPFPETSNHNRKWVKKSGQ</sequence>
<feature type="compositionally biased region" description="Basic residues" evidence="1">
    <location>
        <begin position="49"/>
        <end position="59"/>
    </location>
</feature>
<evidence type="ECO:0000256" key="1">
    <source>
        <dbReference type="SAM" id="MobiDB-lite"/>
    </source>
</evidence>
<proteinExistence type="predicted"/>
<dbReference type="RefSeq" id="WP_173661715.1">
    <property type="nucleotide sequence ID" value="NZ_JAOUSE010000031.1"/>
</dbReference>
<dbReference type="Pfam" id="PF14168">
    <property type="entry name" value="YjzC"/>
    <property type="match status" value="1"/>
</dbReference>
<dbReference type="InterPro" id="IPR025549">
    <property type="entry name" value="YjzC"/>
</dbReference>
<evidence type="ECO:0000313" key="3">
    <source>
        <dbReference type="Proteomes" id="UP001208656"/>
    </source>
</evidence>
<dbReference type="Proteomes" id="UP001208656">
    <property type="component" value="Unassembled WGS sequence"/>
</dbReference>
<name>A0ABT2WGQ7_9BACI</name>
<gene>
    <name evidence="2" type="ORF">OEV82_10520</name>
</gene>